<dbReference type="AlphaFoldDB" id="A0AA37HMH1"/>
<feature type="compositionally biased region" description="Basic and acidic residues" evidence="1">
    <location>
        <begin position="1"/>
        <end position="146"/>
    </location>
</feature>
<dbReference type="EMBL" id="BPQM01000030">
    <property type="protein sequence ID" value="GJD78280.1"/>
    <property type="molecule type" value="Genomic_DNA"/>
</dbReference>
<keyword evidence="3" id="KW-1185">Reference proteome</keyword>
<comment type="caution">
    <text evidence="2">The sequence shown here is derived from an EMBL/GenBank/DDBJ whole genome shotgun (WGS) entry which is preliminary data.</text>
</comment>
<evidence type="ECO:0000313" key="2">
    <source>
        <dbReference type="EMBL" id="GJD78280.1"/>
    </source>
</evidence>
<feature type="compositionally biased region" description="Basic and acidic residues" evidence="1">
    <location>
        <begin position="176"/>
        <end position="191"/>
    </location>
</feature>
<reference evidence="2" key="1">
    <citation type="journal article" date="2016" name="Front. Microbiol.">
        <title>Genome Sequence of the Piezophilic, Mesophilic Sulfate-Reducing Bacterium Desulfovibrio indicus J2T.</title>
        <authorList>
            <person name="Cao J."/>
            <person name="Maignien L."/>
            <person name="Shao Z."/>
            <person name="Alain K."/>
            <person name="Jebbar M."/>
        </authorList>
    </citation>
    <scope>NUCLEOTIDE SEQUENCE</scope>
    <source>
        <strain evidence="2">NBRC 103626</strain>
    </source>
</reference>
<proteinExistence type="predicted"/>
<feature type="compositionally biased region" description="Basic and acidic residues" evidence="1">
    <location>
        <begin position="282"/>
        <end position="302"/>
    </location>
</feature>
<evidence type="ECO:0000256" key="1">
    <source>
        <dbReference type="SAM" id="MobiDB-lite"/>
    </source>
</evidence>
<gene>
    <name evidence="2" type="ORF">NBEOAGPD_1494</name>
</gene>
<accession>A0AA37HMH1</accession>
<protein>
    <submittedName>
        <fullName evidence="2">Uncharacterized protein</fullName>
    </submittedName>
</protein>
<evidence type="ECO:0000313" key="3">
    <source>
        <dbReference type="Proteomes" id="UP001055108"/>
    </source>
</evidence>
<feature type="region of interest" description="Disordered" evidence="1">
    <location>
        <begin position="1"/>
        <end position="212"/>
    </location>
</feature>
<organism evidence="2 3">
    <name type="scientific">Methylobacterium gregans</name>
    <dbReference type="NCBI Taxonomy" id="374424"/>
    <lineage>
        <taxon>Bacteria</taxon>
        <taxon>Pseudomonadati</taxon>
        <taxon>Pseudomonadota</taxon>
        <taxon>Alphaproteobacteria</taxon>
        <taxon>Hyphomicrobiales</taxon>
        <taxon>Methylobacteriaceae</taxon>
        <taxon>Methylobacterium</taxon>
    </lineage>
</organism>
<dbReference type="Proteomes" id="UP001055108">
    <property type="component" value="Unassembled WGS sequence"/>
</dbReference>
<feature type="region of interest" description="Disordered" evidence="1">
    <location>
        <begin position="244"/>
        <end position="302"/>
    </location>
</feature>
<reference evidence="2" key="2">
    <citation type="submission" date="2021-08" db="EMBL/GenBank/DDBJ databases">
        <authorList>
            <person name="Tani A."/>
            <person name="Ola A."/>
            <person name="Ogura Y."/>
            <person name="Katsura K."/>
            <person name="Hayashi T."/>
        </authorList>
    </citation>
    <scope>NUCLEOTIDE SEQUENCE</scope>
    <source>
        <strain evidence="2">NBRC 103626</strain>
    </source>
</reference>
<name>A0AA37HMH1_9HYPH</name>
<sequence length="302" mass="33165">MTAEHHEADGERRRQDKADGPPEEGPDRRRQDHGDRREPGRVAVEQRLDHVAGDRLDHHEQDRGGDHHAPAGIDRGGEDQRQHRGDDGADIGHEAQDGGEHAEQGRARHTDDPEAEPDHHAERDVERELGQEEARQPARGVVDRGRGAAQVAGAGDADRPVPQVLALEQDEDREEQDQAGRGERVQDRPSESLKGLQHAGLRRSDLHGQRVRGRARLALQLGLGRGLERVAEILDHVDDARERAGVGGGPAQGRDLVAHGQGVARQVGGELGALAGDETADTEQHPEGHRDDEQHRERTRHE</sequence>